<proteinExistence type="predicted"/>
<feature type="non-terminal residue" evidence="2">
    <location>
        <position position="1"/>
    </location>
</feature>
<protein>
    <submittedName>
        <fullName evidence="2">Uncharacterized protein</fullName>
    </submittedName>
</protein>
<gene>
    <name evidence="2" type="ORF">V8G54_001162</name>
</gene>
<feature type="compositionally biased region" description="Basic and acidic residues" evidence="1">
    <location>
        <begin position="14"/>
        <end position="28"/>
    </location>
</feature>
<evidence type="ECO:0000313" key="3">
    <source>
        <dbReference type="Proteomes" id="UP001374535"/>
    </source>
</evidence>
<accession>A0AAQ3P6S0</accession>
<organism evidence="2 3">
    <name type="scientific">Vigna mungo</name>
    <name type="common">Black gram</name>
    <name type="synonym">Phaseolus mungo</name>
    <dbReference type="NCBI Taxonomy" id="3915"/>
    <lineage>
        <taxon>Eukaryota</taxon>
        <taxon>Viridiplantae</taxon>
        <taxon>Streptophyta</taxon>
        <taxon>Embryophyta</taxon>
        <taxon>Tracheophyta</taxon>
        <taxon>Spermatophyta</taxon>
        <taxon>Magnoliopsida</taxon>
        <taxon>eudicotyledons</taxon>
        <taxon>Gunneridae</taxon>
        <taxon>Pentapetalae</taxon>
        <taxon>rosids</taxon>
        <taxon>fabids</taxon>
        <taxon>Fabales</taxon>
        <taxon>Fabaceae</taxon>
        <taxon>Papilionoideae</taxon>
        <taxon>50 kb inversion clade</taxon>
        <taxon>NPAAA clade</taxon>
        <taxon>indigoferoid/millettioid clade</taxon>
        <taxon>Phaseoleae</taxon>
        <taxon>Vigna</taxon>
    </lineage>
</organism>
<evidence type="ECO:0000313" key="2">
    <source>
        <dbReference type="EMBL" id="WVZ22618.1"/>
    </source>
</evidence>
<name>A0AAQ3P6S0_VIGMU</name>
<dbReference type="EMBL" id="CP144700">
    <property type="protein sequence ID" value="WVZ22618.1"/>
    <property type="molecule type" value="Genomic_DNA"/>
</dbReference>
<sequence>CLRVAGDDEEHSDADDFHNGPDERHDASHWRSEWLSVFYRKIKTTRNSGIRKFKLYIQQEVVSQNCCDQLLIMFNVVAVKEFEGEKEFFNNGEWEERLEQWSQARKERSS</sequence>
<dbReference type="Proteomes" id="UP001374535">
    <property type="component" value="Chromosome 1"/>
</dbReference>
<dbReference type="AlphaFoldDB" id="A0AAQ3P6S0"/>
<feature type="region of interest" description="Disordered" evidence="1">
    <location>
        <begin position="1"/>
        <end position="28"/>
    </location>
</feature>
<reference evidence="2 3" key="1">
    <citation type="journal article" date="2023" name="Life. Sci Alliance">
        <title>Evolutionary insights into 3D genome organization and epigenetic landscape of Vigna mungo.</title>
        <authorList>
            <person name="Junaid A."/>
            <person name="Singh B."/>
            <person name="Bhatia S."/>
        </authorList>
    </citation>
    <scope>NUCLEOTIDE SEQUENCE [LARGE SCALE GENOMIC DNA]</scope>
    <source>
        <strain evidence="2">Urdbean</strain>
    </source>
</reference>
<keyword evidence="3" id="KW-1185">Reference proteome</keyword>
<evidence type="ECO:0000256" key="1">
    <source>
        <dbReference type="SAM" id="MobiDB-lite"/>
    </source>
</evidence>